<dbReference type="Proteomes" id="UP000634139">
    <property type="component" value="Unassembled WGS sequence"/>
</dbReference>
<dbReference type="AlphaFoldDB" id="A0A918VIL3"/>
<dbReference type="EMBL" id="BMZD01000007">
    <property type="protein sequence ID" value="GHA04478.1"/>
    <property type="molecule type" value="Genomic_DNA"/>
</dbReference>
<name>A0A918VIL3_9SPHN</name>
<reference evidence="1" key="2">
    <citation type="submission" date="2020-09" db="EMBL/GenBank/DDBJ databases">
        <authorList>
            <person name="Sun Q."/>
            <person name="Kim S."/>
        </authorList>
    </citation>
    <scope>NUCLEOTIDE SEQUENCE</scope>
    <source>
        <strain evidence="1">KCTC 32422</strain>
    </source>
</reference>
<proteinExistence type="predicted"/>
<accession>A0A918VIL3</accession>
<keyword evidence="2" id="KW-1185">Reference proteome</keyword>
<sequence>MIKLVCTKMKDAEPPRNMTFALKSVDLGGGASSAALELAEACTTKERQLTKVQKLARDAYIDAAAVNGIWTADGFTGLHLDHWRADFYAKHTGDTIDAKRKAFGRVRQDLQSAGLISAENDVYLWRDSAVALSIMFQRQGGTSGTVPDNSPECPDAEAGMSGTDRTHPYRGVPCPAPSGVDDDGQTCPSCAGVGCAWCEQ</sequence>
<evidence type="ECO:0000313" key="1">
    <source>
        <dbReference type="EMBL" id="GHA04478.1"/>
    </source>
</evidence>
<comment type="caution">
    <text evidence="1">The sequence shown here is derived from an EMBL/GenBank/DDBJ whole genome shotgun (WGS) entry which is preliminary data.</text>
</comment>
<evidence type="ECO:0000313" key="2">
    <source>
        <dbReference type="Proteomes" id="UP000634139"/>
    </source>
</evidence>
<reference evidence="1" key="1">
    <citation type="journal article" date="2014" name="Int. J. Syst. Evol. Microbiol.">
        <title>Complete genome sequence of Corynebacterium casei LMG S-19264T (=DSM 44701T), isolated from a smear-ripened cheese.</title>
        <authorList>
            <consortium name="US DOE Joint Genome Institute (JGI-PGF)"/>
            <person name="Walter F."/>
            <person name="Albersmeier A."/>
            <person name="Kalinowski J."/>
            <person name="Ruckert C."/>
        </authorList>
    </citation>
    <scope>NUCLEOTIDE SEQUENCE</scope>
    <source>
        <strain evidence="1">KCTC 32422</strain>
    </source>
</reference>
<protein>
    <submittedName>
        <fullName evidence="1">Uncharacterized protein</fullName>
    </submittedName>
</protein>
<organism evidence="1 2">
    <name type="scientific">Novosphingobium arvoryzae</name>
    <dbReference type="NCBI Taxonomy" id="1256514"/>
    <lineage>
        <taxon>Bacteria</taxon>
        <taxon>Pseudomonadati</taxon>
        <taxon>Pseudomonadota</taxon>
        <taxon>Alphaproteobacteria</taxon>
        <taxon>Sphingomonadales</taxon>
        <taxon>Sphingomonadaceae</taxon>
        <taxon>Novosphingobium</taxon>
    </lineage>
</organism>
<gene>
    <name evidence="1" type="ORF">GCM10011617_26930</name>
</gene>